<comment type="caution">
    <text evidence="1">The sequence shown here is derived from an EMBL/GenBank/DDBJ whole genome shotgun (WGS) entry which is preliminary data.</text>
</comment>
<keyword evidence="2" id="KW-1185">Reference proteome</keyword>
<name>A0A176S1E0_9GAMM</name>
<accession>A0A176S1E0</accession>
<proteinExistence type="predicted"/>
<organism evidence="1 2">
    <name type="scientific">Candidatus Thiomargarita nelsonii</name>
    <dbReference type="NCBI Taxonomy" id="1003181"/>
    <lineage>
        <taxon>Bacteria</taxon>
        <taxon>Pseudomonadati</taxon>
        <taxon>Pseudomonadota</taxon>
        <taxon>Gammaproteobacteria</taxon>
        <taxon>Thiotrichales</taxon>
        <taxon>Thiotrichaceae</taxon>
        <taxon>Thiomargarita</taxon>
    </lineage>
</organism>
<gene>
    <name evidence="1" type="ORF">THIOM_002473</name>
</gene>
<evidence type="ECO:0000313" key="1">
    <source>
        <dbReference type="EMBL" id="OAD21756.1"/>
    </source>
</evidence>
<dbReference type="Proteomes" id="UP000076962">
    <property type="component" value="Unassembled WGS sequence"/>
</dbReference>
<evidence type="ECO:0000313" key="2">
    <source>
        <dbReference type="Proteomes" id="UP000076962"/>
    </source>
</evidence>
<dbReference type="AlphaFoldDB" id="A0A176S1E0"/>
<sequence length="52" mass="5488">MALSKFSPLTGSVRVIVKVSGSSDLPSSIIVIVMVLSVKSPSAQYNVPVVWL</sequence>
<protein>
    <submittedName>
        <fullName evidence="1">Uncharacterized protein</fullName>
    </submittedName>
</protein>
<dbReference type="EMBL" id="LUTY01001414">
    <property type="protein sequence ID" value="OAD21756.1"/>
    <property type="molecule type" value="Genomic_DNA"/>
</dbReference>
<reference evidence="1 2" key="1">
    <citation type="submission" date="2016-05" db="EMBL/GenBank/DDBJ databases">
        <title>Single-cell genome of chain-forming Candidatus Thiomargarita nelsonii and comparison to other large sulfur-oxidizing bacteria.</title>
        <authorList>
            <person name="Winkel M."/>
            <person name="Salman V."/>
            <person name="Woyke T."/>
            <person name="Schulz-Vogt H."/>
            <person name="Richter M."/>
            <person name="Flood B."/>
            <person name="Bailey J."/>
            <person name="Amann R."/>
            <person name="Mussmann M."/>
        </authorList>
    </citation>
    <scope>NUCLEOTIDE SEQUENCE [LARGE SCALE GENOMIC DNA]</scope>
    <source>
        <strain evidence="1 2">THI036</strain>
    </source>
</reference>